<reference evidence="3" key="1">
    <citation type="submission" date="2015-03" db="EMBL/GenBank/DDBJ databases">
        <authorList>
            <consortium name="Pathogen Informatics"/>
        </authorList>
    </citation>
    <scope>NUCLEOTIDE SEQUENCE [LARGE SCALE GENOMIC DNA]</scope>
    <source>
        <strain evidence="3">N09902308</strain>
    </source>
</reference>
<comment type="caution">
    <text evidence="2">The sequence shown here is derived from an EMBL/GenBank/DDBJ whole genome shotgun (WGS) entry which is preliminary data.</text>
</comment>
<dbReference type="SUPFAM" id="SSF52402">
    <property type="entry name" value="Adenine nucleotide alpha hydrolases-like"/>
    <property type="match status" value="1"/>
</dbReference>
<gene>
    <name evidence="2" type="ORF">ERS007739_02283</name>
</gene>
<dbReference type="AlphaFoldDB" id="A0A916LBC8"/>
<dbReference type="EMBL" id="CSBK01001023">
    <property type="protein sequence ID" value="COY22671.1"/>
    <property type="molecule type" value="Genomic_DNA"/>
</dbReference>
<name>A0A916LBC8_MYCTX</name>
<organism evidence="2 3">
    <name type="scientific">Mycobacterium tuberculosis</name>
    <dbReference type="NCBI Taxonomy" id="1773"/>
    <lineage>
        <taxon>Bacteria</taxon>
        <taxon>Bacillati</taxon>
        <taxon>Actinomycetota</taxon>
        <taxon>Actinomycetes</taxon>
        <taxon>Mycobacteriales</taxon>
        <taxon>Mycobacteriaceae</taxon>
        <taxon>Mycobacterium</taxon>
        <taxon>Mycobacterium tuberculosis complex</taxon>
    </lineage>
</organism>
<sequence length="60" mass="6341">MLQVVTGNGWAQALDAADWQDGEILALGTSPFGDVARVFLGSWSGKIIRYSPVPVLVLPG</sequence>
<dbReference type="Pfam" id="PF00582">
    <property type="entry name" value="Usp"/>
    <property type="match status" value="1"/>
</dbReference>
<dbReference type="Proteomes" id="UP000039021">
    <property type="component" value="Unassembled WGS sequence"/>
</dbReference>
<feature type="domain" description="UspA" evidence="1">
    <location>
        <begin position="3"/>
        <end position="59"/>
    </location>
</feature>
<dbReference type="InterPro" id="IPR014729">
    <property type="entry name" value="Rossmann-like_a/b/a_fold"/>
</dbReference>
<evidence type="ECO:0000259" key="1">
    <source>
        <dbReference type="Pfam" id="PF00582"/>
    </source>
</evidence>
<protein>
    <submittedName>
        <fullName evidence="2">Universal stress protein</fullName>
    </submittedName>
</protein>
<accession>A0A916LBC8</accession>
<proteinExistence type="predicted"/>
<evidence type="ECO:0000313" key="2">
    <source>
        <dbReference type="EMBL" id="COY22671.1"/>
    </source>
</evidence>
<evidence type="ECO:0000313" key="3">
    <source>
        <dbReference type="Proteomes" id="UP000039021"/>
    </source>
</evidence>
<dbReference type="Gene3D" id="3.40.50.620">
    <property type="entry name" value="HUPs"/>
    <property type="match status" value="1"/>
</dbReference>
<dbReference type="InterPro" id="IPR006016">
    <property type="entry name" value="UspA"/>
</dbReference>